<dbReference type="AlphaFoldDB" id="A0A7C9BF83"/>
<dbReference type="EMBL" id="WHLY01000002">
    <property type="protein sequence ID" value="MPR34300.1"/>
    <property type="molecule type" value="Genomic_DNA"/>
</dbReference>
<evidence type="ECO:0000313" key="2">
    <source>
        <dbReference type="Proteomes" id="UP000479293"/>
    </source>
</evidence>
<evidence type="ECO:0000313" key="1">
    <source>
        <dbReference type="EMBL" id="MPR34300.1"/>
    </source>
</evidence>
<dbReference type="RefSeq" id="WP_152760391.1">
    <property type="nucleotide sequence ID" value="NZ_WHLY01000002.1"/>
</dbReference>
<sequence>MKKLQFLATLIFLTCLLGCADKELRPYERSLVGTWRLFEVGGSTGYQWYVLPIPAIPLQSLTIMRNGKLSGQGDALSNFNRPRYRIISEGDQVKLELYGKDTDGFKSTLRIEGDTMHIAPPCFEGCHYGFVKIR</sequence>
<organism evidence="1 2">
    <name type="scientific">Salmonirosea aquatica</name>
    <dbReference type="NCBI Taxonomy" id="2654236"/>
    <lineage>
        <taxon>Bacteria</taxon>
        <taxon>Pseudomonadati</taxon>
        <taxon>Bacteroidota</taxon>
        <taxon>Cytophagia</taxon>
        <taxon>Cytophagales</taxon>
        <taxon>Spirosomataceae</taxon>
        <taxon>Salmonirosea</taxon>
    </lineage>
</organism>
<gene>
    <name evidence="1" type="ORF">GBK04_13275</name>
</gene>
<accession>A0A7C9BF83</accession>
<comment type="caution">
    <text evidence="1">The sequence shown here is derived from an EMBL/GenBank/DDBJ whole genome shotgun (WGS) entry which is preliminary data.</text>
</comment>
<reference evidence="1 2" key="1">
    <citation type="submission" date="2019-10" db="EMBL/GenBank/DDBJ databases">
        <title>Draft Genome Sequence of Cytophagaceae sp. SJW1-29.</title>
        <authorList>
            <person name="Choi A."/>
        </authorList>
    </citation>
    <scope>NUCLEOTIDE SEQUENCE [LARGE SCALE GENOMIC DNA]</scope>
    <source>
        <strain evidence="1 2">SJW1-29</strain>
    </source>
</reference>
<keyword evidence="2" id="KW-1185">Reference proteome</keyword>
<protein>
    <recommendedName>
        <fullName evidence="3">Lipocalin-like domain-containing protein</fullName>
    </recommendedName>
</protein>
<evidence type="ECO:0008006" key="3">
    <source>
        <dbReference type="Google" id="ProtNLM"/>
    </source>
</evidence>
<name>A0A7C9BF83_9BACT</name>
<proteinExistence type="predicted"/>
<dbReference type="Proteomes" id="UP000479293">
    <property type="component" value="Unassembled WGS sequence"/>
</dbReference>